<keyword evidence="16" id="KW-1185">Reference proteome</keyword>
<dbReference type="GO" id="GO:0051539">
    <property type="term" value="F:4 iron, 4 sulfur cluster binding"/>
    <property type="evidence" value="ECO:0007669"/>
    <property type="project" value="UniProtKB-KW"/>
</dbReference>
<comment type="cofactor">
    <cofactor evidence="13 14">
        <name>[4Fe-4S] cluster</name>
        <dbReference type="ChEBI" id="CHEBI:49883"/>
    </cofactor>
    <text evidence="13 14">Binds 1 [4Fe-4S] cluster. The cluster is coordinated with 3 cysteines and an exchangeable S-adenosyl-L-methionine.</text>
</comment>
<comment type="function">
    <text evidence="13">Catalyzes the conversion of dethiobiotin (DTB) to biotin by the insertion of a sulfur atom into dethiobiotin via a radical-based mechanism.</text>
</comment>
<dbReference type="GO" id="GO:0004076">
    <property type="term" value="F:biotin synthase activity"/>
    <property type="evidence" value="ECO:0007669"/>
    <property type="project" value="UniProtKB-UniRule"/>
</dbReference>
<feature type="binding site" evidence="13 14">
    <location>
        <position position="94"/>
    </location>
    <ligand>
        <name>[2Fe-2S] cluster</name>
        <dbReference type="ChEBI" id="CHEBI:190135"/>
    </ligand>
</feature>
<dbReference type="EMBL" id="CP048877">
    <property type="protein sequence ID" value="QIJ72014.1"/>
    <property type="molecule type" value="Genomic_DNA"/>
</dbReference>
<dbReference type="Gene3D" id="3.20.20.70">
    <property type="entry name" value="Aldolase class I"/>
    <property type="match status" value="1"/>
</dbReference>
<dbReference type="AlphaFoldDB" id="A0A6G7PWF0"/>
<gene>
    <name evidence="13 15" type="primary">bioB</name>
    <name evidence="15" type="ORF">G4V39_06930</name>
</gene>
<dbReference type="GO" id="GO:0009102">
    <property type="term" value="P:biotin biosynthetic process"/>
    <property type="evidence" value="ECO:0007669"/>
    <property type="project" value="UniProtKB-UniRule"/>
</dbReference>
<keyword evidence="5 13" id="KW-0808">Transferase</keyword>
<dbReference type="PROSITE" id="PS51918">
    <property type="entry name" value="RADICAL_SAM"/>
    <property type="match status" value="1"/>
</dbReference>
<dbReference type="InterPro" id="IPR024177">
    <property type="entry name" value="Biotin_synthase"/>
</dbReference>
<dbReference type="InterPro" id="IPR002684">
    <property type="entry name" value="Biotin_synth/BioAB"/>
</dbReference>
<evidence type="ECO:0000256" key="9">
    <source>
        <dbReference type="ARBA" id="ARBA00022756"/>
    </source>
</evidence>
<dbReference type="SMART" id="SM00876">
    <property type="entry name" value="BATS"/>
    <property type="match status" value="1"/>
</dbReference>
<evidence type="ECO:0000256" key="6">
    <source>
        <dbReference type="ARBA" id="ARBA00022691"/>
    </source>
</evidence>
<evidence type="ECO:0000256" key="13">
    <source>
        <dbReference type="HAMAP-Rule" id="MF_01694"/>
    </source>
</evidence>
<dbReference type="GO" id="GO:0005506">
    <property type="term" value="F:iron ion binding"/>
    <property type="evidence" value="ECO:0007669"/>
    <property type="project" value="UniProtKB-UniRule"/>
</dbReference>
<comment type="pathway">
    <text evidence="1 13">Cofactor biosynthesis; biotin biosynthesis; biotin from 7,8-diaminononanoate: step 2/2.</text>
</comment>
<keyword evidence="4 13" id="KW-0004">4Fe-4S</keyword>
<evidence type="ECO:0000313" key="16">
    <source>
        <dbReference type="Proteomes" id="UP000502179"/>
    </source>
</evidence>
<keyword evidence="8 13" id="KW-0479">Metal-binding</keyword>
<dbReference type="KEGG" id="tav:G4V39_06930"/>
<evidence type="ECO:0000256" key="14">
    <source>
        <dbReference type="PIRSR" id="PIRSR001619-1"/>
    </source>
</evidence>
<dbReference type="RefSeq" id="WP_166032231.1">
    <property type="nucleotide sequence ID" value="NZ_CP048877.1"/>
</dbReference>
<comment type="similarity">
    <text evidence="2 13">Belongs to the radical SAM superfamily. Biotin synthase family.</text>
</comment>
<dbReference type="NCBIfam" id="TIGR00433">
    <property type="entry name" value="bioB"/>
    <property type="match status" value="1"/>
</dbReference>
<evidence type="ECO:0000256" key="5">
    <source>
        <dbReference type="ARBA" id="ARBA00022679"/>
    </source>
</evidence>
<dbReference type="InterPro" id="IPR006638">
    <property type="entry name" value="Elp3/MiaA/NifB-like_rSAM"/>
</dbReference>
<feature type="binding site" evidence="13 14">
    <location>
        <position position="257"/>
    </location>
    <ligand>
        <name>[2Fe-2S] cluster</name>
        <dbReference type="ChEBI" id="CHEBI:190135"/>
    </ligand>
</feature>
<keyword evidence="7 13" id="KW-0001">2Fe-2S</keyword>
<evidence type="ECO:0000256" key="1">
    <source>
        <dbReference type="ARBA" id="ARBA00004942"/>
    </source>
</evidence>
<evidence type="ECO:0000256" key="7">
    <source>
        <dbReference type="ARBA" id="ARBA00022714"/>
    </source>
</evidence>
<keyword evidence="9 13" id="KW-0093">Biotin biosynthesis</keyword>
<keyword evidence="11 13" id="KW-0411">Iron-sulfur</keyword>
<dbReference type="SFLD" id="SFLDG01278">
    <property type="entry name" value="biotin_synthase_like"/>
    <property type="match status" value="1"/>
</dbReference>
<dbReference type="GO" id="GO:0051537">
    <property type="term" value="F:2 iron, 2 sulfur cluster binding"/>
    <property type="evidence" value="ECO:0007669"/>
    <property type="project" value="UniProtKB-KW"/>
</dbReference>
<evidence type="ECO:0000256" key="12">
    <source>
        <dbReference type="ARBA" id="ARBA00051157"/>
    </source>
</evidence>
<evidence type="ECO:0000313" key="15">
    <source>
        <dbReference type="EMBL" id="QIJ72014.1"/>
    </source>
</evidence>
<dbReference type="Pfam" id="PF04055">
    <property type="entry name" value="Radical_SAM"/>
    <property type="match status" value="1"/>
</dbReference>
<keyword evidence="6 13" id="KW-0949">S-adenosyl-L-methionine</keyword>
<dbReference type="PIRSF" id="PIRSF001619">
    <property type="entry name" value="Biotin_synth"/>
    <property type="match status" value="1"/>
</dbReference>
<comment type="subunit">
    <text evidence="13">Homodimer.</text>
</comment>
<dbReference type="SFLD" id="SFLDG01060">
    <property type="entry name" value="BATS_domain_containing"/>
    <property type="match status" value="1"/>
</dbReference>
<dbReference type="PANTHER" id="PTHR22976">
    <property type="entry name" value="BIOTIN SYNTHASE"/>
    <property type="match status" value="1"/>
</dbReference>
<evidence type="ECO:0000256" key="11">
    <source>
        <dbReference type="ARBA" id="ARBA00023014"/>
    </source>
</evidence>
<dbReference type="Proteomes" id="UP000502179">
    <property type="component" value="Chromosome"/>
</dbReference>
<feature type="binding site" evidence="13 14">
    <location>
        <position position="57"/>
    </location>
    <ligand>
        <name>[4Fe-4S] cluster</name>
        <dbReference type="ChEBI" id="CHEBI:49883"/>
        <note>4Fe-4S-S-AdoMet</note>
    </ligand>
</feature>
<feature type="binding site" evidence="13 14">
    <location>
        <position position="50"/>
    </location>
    <ligand>
        <name>[4Fe-4S] cluster</name>
        <dbReference type="ChEBI" id="CHEBI:49883"/>
        <note>4Fe-4S-S-AdoMet</note>
    </ligand>
</feature>
<evidence type="ECO:0000256" key="8">
    <source>
        <dbReference type="ARBA" id="ARBA00022723"/>
    </source>
</evidence>
<dbReference type="InterPro" id="IPR058240">
    <property type="entry name" value="rSAM_sf"/>
</dbReference>
<feature type="binding site" evidence="13 14">
    <location>
        <position position="54"/>
    </location>
    <ligand>
        <name>[4Fe-4S] cluster</name>
        <dbReference type="ChEBI" id="CHEBI:49883"/>
        <note>4Fe-4S-S-AdoMet</note>
    </ligand>
</feature>
<evidence type="ECO:0000256" key="4">
    <source>
        <dbReference type="ARBA" id="ARBA00022485"/>
    </source>
</evidence>
<name>A0A6G7PWF0_9BACT</name>
<accession>A0A6G7PWF0</accession>
<comment type="catalytic activity">
    <reaction evidence="12 13">
        <text>(4R,5S)-dethiobiotin + (sulfur carrier)-SH + 2 reduced [2Fe-2S]-[ferredoxin] + 2 S-adenosyl-L-methionine = (sulfur carrier)-H + biotin + 2 5'-deoxyadenosine + 2 L-methionine + 2 oxidized [2Fe-2S]-[ferredoxin]</text>
        <dbReference type="Rhea" id="RHEA:22060"/>
        <dbReference type="Rhea" id="RHEA-COMP:10000"/>
        <dbReference type="Rhea" id="RHEA-COMP:10001"/>
        <dbReference type="Rhea" id="RHEA-COMP:14737"/>
        <dbReference type="Rhea" id="RHEA-COMP:14739"/>
        <dbReference type="ChEBI" id="CHEBI:17319"/>
        <dbReference type="ChEBI" id="CHEBI:29917"/>
        <dbReference type="ChEBI" id="CHEBI:33737"/>
        <dbReference type="ChEBI" id="CHEBI:33738"/>
        <dbReference type="ChEBI" id="CHEBI:57586"/>
        <dbReference type="ChEBI" id="CHEBI:57844"/>
        <dbReference type="ChEBI" id="CHEBI:59789"/>
        <dbReference type="ChEBI" id="CHEBI:64428"/>
        <dbReference type="ChEBI" id="CHEBI:149473"/>
        <dbReference type="EC" id="2.8.1.6"/>
    </reaction>
</comment>
<dbReference type="EC" id="2.8.1.6" evidence="3 13"/>
<dbReference type="HAMAP" id="MF_01694">
    <property type="entry name" value="BioB"/>
    <property type="match status" value="1"/>
</dbReference>
<feature type="binding site" evidence="13 14">
    <location>
        <position position="187"/>
    </location>
    <ligand>
        <name>[2Fe-2S] cluster</name>
        <dbReference type="ChEBI" id="CHEBI:190135"/>
    </ligand>
</feature>
<organism evidence="15 16">
    <name type="scientific">Thermosulfuriphilus ammonigenes</name>
    <dbReference type="NCBI Taxonomy" id="1936021"/>
    <lineage>
        <taxon>Bacteria</taxon>
        <taxon>Pseudomonadati</taxon>
        <taxon>Thermodesulfobacteriota</taxon>
        <taxon>Thermodesulfobacteria</taxon>
        <taxon>Thermodesulfobacteriales</taxon>
        <taxon>Thermodesulfobacteriaceae</taxon>
        <taxon>Thermosulfuriphilus</taxon>
    </lineage>
</organism>
<dbReference type="SMART" id="SM00729">
    <property type="entry name" value="Elp3"/>
    <property type="match status" value="1"/>
</dbReference>
<proteinExistence type="inferred from homology"/>
<keyword evidence="10 13" id="KW-0408">Iron</keyword>
<comment type="cofactor">
    <cofactor evidence="14">
        <name>[2Fe-2S] cluster</name>
        <dbReference type="ChEBI" id="CHEBI:190135"/>
    </cofactor>
    <text evidence="14">Binds 1 [2Fe-2S] cluster. The cluster is coordinated with 3 cysteines and 1 arginine.</text>
</comment>
<dbReference type="InterPro" id="IPR007197">
    <property type="entry name" value="rSAM"/>
</dbReference>
<dbReference type="InterPro" id="IPR013785">
    <property type="entry name" value="Aldolase_TIM"/>
</dbReference>
<dbReference type="SUPFAM" id="SSF102114">
    <property type="entry name" value="Radical SAM enzymes"/>
    <property type="match status" value="1"/>
</dbReference>
<sequence length="310" mass="34156">MKIKQSQLKAILAGETPLLPWLEVARRVKEARFGKKIETCAIVNAKSGRCPSDCHFCAQAKEWATEAKIYPLLAEEELLRQAEEAAAAGIDRFSFVTSGISLSTTELERLLRVIETLRERVPGLVLCASLGRLSRAQLAELKAAGLDRYHHNLETSEEFYPRICSRQLWRDRYQTILAAKEVGLSTCCGGIFGMGETDEDVLSLAGALKVLEVDSVPVNFLHPIPGTPLEGVKHLTPLKALRILIVLRLLLPGAEIRLCGGREYNLGDLQALSLYPASGLMVGNYLTTRGRDLAQDREMIRALGYTSGLL</sequence>
<dbReference type="CDD" id="cd01335">
    <property type="entry name" value="Radical_SAM"/>
    <property type="match status" value="1"/>
</dbReference>
<dbReference type="PANTHER" id="PTHR22976:SF2">
    <property type="entry name" value="BIOTIN SYNTHASE, MITOCHONDRIAL"/>
    <property type="match status" value="1"/>
</dbReference>
<dbReference type="UniPathway" id="UPA00078">
    <property type="reaction ID" value="UER00162"/>
</dbReference>
<evidence type="ECO:0000256" key="3">
    <source>
        <dbReference type="ARBA" id="ARBA00012236"/>
    </source>
</evidence>
<feature type="binding site" evidence="13 14">
    <location>
        <position position="127"/>
    </location>
    <ligand>
        <name>[2Fe-2S] cluster</name>
        <dbReference type="ChEBI" id="CHEBI:190135"/>
    </ligand>
</feature>
<dbReference type="Pfam" id="PF06968">
    <property type="entry name" value="BATS"/>
    <property type="match status" value="1"/>
</dbReference>
<reference evidence="15 16" key="1">
    <citation type="submission" date="2020-02" db="EMBL/GenBank/DDBJ databases">
        <title>Genome analysis of Thermosulfuriphilus ammonigenes ST65T, an anaerobic thermophilic chemolithoautotrophic bacterium isolated from a deep-sea hydrothermal vent.</title>
        <authorList>
            <person name="Slobodkina G."/>
            <person name="Allioux M."/>
            <person name="Merkel A."/>
            <person name="Alain K."/>
            <person name="Jebbar M."/>
            <person name="Slobodkin A."/>
        </authorList>
    </citation>
    <scope>NUCLEOTIDE SEQUENCE [LARGE SCALE GENOMIC DNA]</scope>
    <source>
        <strain evidence="15 16">ST65</strain>
    </source>
</reference>
<evidence type="ECO:0000256" key="10">
    <source>
        <dbReference type="ARBA" id="ARBA00023004"/>
    </source>
</evidence>
<protein>
    <recommendedName>
        <fullName evidence="3 13">Biotin synthase</fullName>
        <ecNumber evidence="3 13">2.8.1.6</ecNumber>
    </recommendedName>
</protein>
<comment type="cofactor">
    <cofactor evidence="13">
        <name>[2Fe-2S] cluster</name>
        <dbReference type="ChEBI" id="CHEBI:190135"/>
    </cofactor>
    <text evidence="13">Binds 1 [2Fe-2S] cluster. The cluster is coordinated with 3 cysteines and 1 arginine.</text>
</comment>
<dbReference type="SFLD" id="SFLDS00029">
    <property type="entry name" value="Radical_SAM"/>
    <property type="match status" value="1"/>
</dbReference>
<evidence type="ECO:0000256" key="2">
    <source>
        <dbReference type="ARBA" id="ARBA00010765"/>
    </source>
</evidence>
<dbReference type="InterPro" id="IPR010722">
    <property type="entry name" value="BATS_dom"/>
</dbReference>